<gene>
    <name evidence="2" type="ORF">MUK42_34548</name>
</gene>
<keyword evidence="3" id="KW-1185">Reference proteome</keyword>
<evidence type="ECO:0000313" key="2">
    <source>
        <dbReference type="EMBL" id="URD91501.1"/>
    </source>
</evidence>
<name>A0A9E7JT11_9LILI</name>
<sequence length="109" mass="11511">MASSFVISQIINTRTPASIVSPRGVSTGSHSADGRTIVSERGDGILDGQSEGIRCWRCCPAGSSEPVSSQKRKASIGRLLLLEFEQGSVDILTCWSLSGGLVWSQVSLS</sequence>
<dbReference type="EMBL" id="CP097505">
    <property type="protein sequence ID" value="URD91501.1"/>
    <property type="molecule type" value="Genomic_DNA"/>
</dbReference>
<evidence type="ECO:0000313" key="3">
    <source>
        <dbReference type="Proteomes" id="UP001055439"/>
    </source>
</evidence>
<accession>A0A9E7JT11</accession>
<proteinExistence type="predicted"/>
<evidence type="ECO:0000256" key="1">
    <source>
        <dbReference type="SAM" id="MobiDB-lite"/>
    </source>
</evidence>
<reference evidence="2" key="1">
    <citation type="submission" date="2022-05" db="EMBL/GenBank/DDBJ databases">
        <title>The Musa troglodytarum L. genome provides insights into the mechanism of non-climacteric behaviour and enrichment of carotenoids.</title>
        <authorList>
            <person name="Wang J."/>
        </authorList>
    </citation>
    <scope>NUCLEOTIDE SEQUENCE</scope>
    <source>
        <tissue evidence="2">Leaf</tissue>
    </source>
</reference>
<feature type="compositionally biased region" description="Polar residues" evidence="1">
    <location>
        <begin position="21"/>
        <end position="30"/>
    </location>
</feature>
<dbReference type="AlphaFoldDB" id="A0A9E7JT11"/>
<feature type="region of interest" description="Disordered" evidence="1">
    <location>
        <begin position="21"/>
        <end position="44"/>
    </location>
</feature>
<protein>
    <submittedName>
        <fullName evidence="2">Uncharacterized protein</fullName>
    </submittedName>
</protein>
<organism evidence="2 3">
    <name type="scientific">Musa troglodytarum</name>
    <name type="common">fe'i banana</name>
    <dbReference type="NCBI Taxonomy" id="320322"/>
    <lineage>
        <taxon>Eukaryota</taxon>
        <taxon>Viridiplantae</taxon>
        <taxon>Streptophyta</taxon>
        <taxon>Embryophyta</taxon>
        <taxon>Tracheophyta</taxon>
        <taxon>Spermatophyta</taxon>
        <taxon>Magnoliopsida</taxon>
        <taxon>Liliopsida</taxon>
        <taxon>Zingiberales</taxon>
        <taxon>Musaceae</taxon>
        <taxon>Musa</taxon>
    </lineage>
</organism>
<dbReference type="Proteomes" id="UP001055439">
    <property type="component" value="Chromosome 3"/>
</dbReference>